<reference evidence="1" key="1">
    <citation type="submission" date="2014-11" db="EMBL/GenBank/DDBJ databases">
        <authorList>
            <person name="Amaro Gonzalez C."/>
        </authorList>
    </citation>
    <scope>NUCLEOTIDE SEQUENCE</scope>
</reference>
<dbReference type="AlphaFoldDB" id="A0A0E9SEM6"/>
<organism evidence="1">
    <name type="scientific">Anguilla anguilla</name>
    <name type="common">European freshwater eel</name>
    <name type="synonym">Muraena anguilla</name>
    <dbReference type="NCBI Taxonomy" id="7936"/>
    <lineage>
        <taxon>Eukaryota</taxon>
        <taxon>Metazoa</taxon>
        <taxon>Chordata</taxon>
        <taxon>Craniata</taxon>
        <taxon>Vertebrata</taxon>
        <taxon>Euteleostomi</taxon>
        <taxon>Actinopterygii</taxon>
        <taxon>Neopterygii</taxon>
        <taxon>Teleostei</taxon>
        <taxon>Anguilliformes</taxon>
        <taxon>Anguillidae</taxon>
        <taxon>Anguilla</taxon>
    </lineage>
</organism>
<name>A0A0E9SEM6_ANGAN</name>
<proteinExistence type="predicted"/>
<accession>A0A0E9SEM6</accession>
<evidence type="ECO:0000313" key="1">
    <source>
        <dbReference type="EMBL" id="JAH39150.1"/>
    </source>
</evidence>
<sequence length="39" mass="4641">MSTRKRGYRTITSLAANSNQMPFYKKKGSRYHITYDKIQ</sequence>
<dbReference type="EMBL" id="GBXM01069427">
    <property type="protein sequence ID" value="JAH39150.1"/>
    <property type="molecule type" value="Transcribed_RNA"/>
</dbReference>
<reference evidence="1" key="2">
    <citation type="journal article" date="2015" name="Fish Shellfish Immunol.">
        <title>Early steps in the European eel (Anguilla anguilla)-Vibrio vulnificus interaction in the gills: Role of the RtxA13 toxin.</title>
        <authorList>
            <person name="Callol A."/>
            <person name="Pajuelo D."/>
            <person name="Ebbesson L."/>
            <person name="Teles M."/>
            <person name="MacKenzie S."/>
            <person name="Amaro C."/>
        </authorList>
    </citation>
    <scope>NUCLEOTIDE SEQUENCE</scope>
</reference>
<protein>
    <submittedName>
        <fullName evidence="1">Uncharacterized protein</fullName>
    </submittedName>
</protein>